<reference evidence="1 2" key="1">
    <citation type="submission" date="2022-01" db="EMBL/GenBank/DDBJ databases">
        <title>Nocardioides sp. nov., an actinomycete isolated from mining soil.</title>
        <authorList>
            <person name="Liu L."/>
        </authorList>
    </citation>
    <scope>NUCLEOTIDE SEQUENCE [LARGE SCALE GENOMIC DNA]</scope>
    <source>
        <strain evidence="1 2">KLBMP 9356</strain>
    </source>
</reference>
<proteinExistence type="predicted"/>
<dbReference type="InterPro" id="IPR006311">
    <property type="entry name" value="TAT_signal"/>
</dbReference>
<keyword evidence="2" id="KW-1185">Reference proteome</keyword>
<sequence length="212" mass="21596">MTIRERRDLPIVDRVGGTVVSRRTVTRGLAWTTPAVAVAAAAPAFAVSAGTVTFTPLGVACKLPGASCQKSTGVTKGYVVRVRVCSTFDYPVTITVRDASVSLGGAPDQLFQVGLGDASESCAFVTTGTVSDPQAGEQDDVTLTFSQAGCCVVDFALQGEPNSDNTTISGTAPYTYVVPGHEGETNGTGGGTFALTASSTPPCDKCQPPAAP</sequence>
<name>A0ABS9HHG9_9ACTN</name>
<evidence type="ECO:0000313" key="2">
    <source>
        <dbReference type="Proteomes" id="UP001201161"/>
    </source>
</evidence>
<evidence type="ECO:0000313" key="1">
    <source>
        <dbReference type="EMBL" id="MCF6379568.1"/>
    </source>
</evidence>
<comment type="caution">
    <text evidence="1">The sequence shown here is derived from an EMBL/GenBank/DDBJ whole genome shotgun (WGS) entry which is preliminary data.</text>
</comment>
<protein>
    <recommendedName>
        <fullName evidence="3">Tat pathway signal sequence domain protein</fullName>
    </recommendedName>
</protein>
<dbReference type="EMBL" id="JAKJHZ010000011">
    <property type="protein sequence ID" value="MCF6379568.1"/>
    <property type="molecule type" value="Genomic_DNA"/>
</dbReference>
<organism evidence="1 2">
    <name type="scientific">Nocardioides potassii</name>
    <dbReference type="NCBI Taxonomy" id="2911371"/>
    <lineage>
        <taxon>Bacteria</taxon>
        <taxon>Bacillati</taxon>
        <taxon>Actinomycetota</taxon>
        <taxon>Actinomycetes</taxon>
        <taxon>Propionibacteriales</taxon>
        <taxon>Nocardioidaceae</taxon>
        <taxon>Nocardioides</taxon>
    </lineage>
</organism>
<gene>
    <name evidence="1" type="ORF">L2K70_18305</name>
</gene>
<dbReference type="RefSeq" id="WP_236404707.1">
    <property type="nucleotide sequence ID" value="NZ_JAKJHZ010000011.1"/>
</dbReference>
<accession>A0ABS9HHG9</accession>
<evidence type="ECO:0008006" key="3">
    <source>
        <dbReference type="Google" id="ProtNLM"/>
    </source>
</evidence>
<dbReference type="Proteomes" id="UP001201161">
    <property type="component" value="Unassembled WGS sequence"/>
</dbReference>
<dbReference type="PROSITE" id="PS51318">
    <property type="entry name" value="TAT"/>
    <property type="match status" value="1"/>
</dbReference>